<reference evidence="1" key="1">
    <citation type="submission" date="2024-09" db="EMBL/GenBank/DDBJ databases">
        <title>Draft Genome Sequences of Neofusicoccum parvum.</title>
        <authorList>
            <person name="Ashida A."/>
            <person name="Camagna M."/>
            <person name="Tanaka A."/>
            <person name="Takemoto D."/>
        </authorList>
    </citation>
    <scope>NUCLEOTIDE SEQUENCE</scope>
    <source>
        <strain evidence="1">PPO83</strain>
    </source>
</reference>
<evidence type="ECO:0000313" key="1">
    <source>
        <dbReference type="EMBL" id="GME33765.1"/>
    </source>
</evidence>
<gene>
    <name evidence="1" type="primary">g6548</name>
    <name evidence="1" type="ORF">NpPPO83_00006548</name>
</gene>
<organism evidence="1 2">
    <name type="scientific">Neofusicoccum parvum</name>
    <dbReference type="NCBI Taxonomy" id="310453"/>
    <lineage>
        <taxon>Eukaryota</taxon>
        <taxon>Fungi</taxon>
        <taxon>Dikarya</taxon>
        <taxon>Ascomycota</taxon>
        <taxon>Pezizomycotina</taxon>
        <taxon>Dothideomycetes</taxon>
        <taxon>Dothideomycetes incertae sedis</taxon>
        <taxon>Botryosphaeriales</taxon>
        <taxon>Botryosphaeriaceae</taxon>
        <taxon>Neofusicoccum</taxon>
    </lineage>
</organism>
<comment type="caution">
    <text evidence="1">The sequence shown here is derived from an EMBL/GenBank/DDBJ whole genome shotgun (WGS) entry which is preliminary data.</text>
</comment>
<evidence type="ECO:0000313" key="2">
    <source>
        <dbReference type="Proteomes" id="UP001165186"/>
    </source>
</evidence>
<proteinExistence type="predicted"/>
<dbReference type="EMBL" id="BSXG01000240">
    <property type="protein sequence ID" value="GME33765.1"/>
    <property type="molecule type" value="Genomic_DNA"/>
</dbReference>
<sequence length="194" mass="20917">MTADYDGLTHRDEQTSSQYYATSISRAIISNRISYFFDWIGASITIDTAYSSSLVAIRQAVLNLRSGESSIACITGANIMLGPENFIAEASLHILSPTGKSRMWDVDADGYVRGEGAAVVFLKTLSQALADGDNIEGIVRESGVSFNGRTKGITMPSSEAQAALIMETHLPKSGLDPRSPQDRCQYFEAYGTGT</sequence>
<protein>
    <submittedName>
        <fullName evidence="1">Uncharacterized protein</fullName>
    </submittedName>
</protein>
<accession>A0ACB5SBC6</accession>
<dbReference type="Proteomes" id="UP001165186">
    <property type="component" value="Unassembled WGS sequence"/>
</dbReference>
<name>A0ACB5SBC6_9PEZI</name>
<keyword evidence="2" id="KW-1185">Reference proteome</keyword>